<dbReference type="EMBL" id="SRLB01000007">
    <property type="protein sequence ID" value="TGD99732.1"/>
    <property type="molecule type" value="Genomic_DNA"/>
</dbReference>
<evidence type="ECO:0000313" key="1">
    <source>
        <dbReference type="EMBL" id="TGD99732.1"/>
    </source>
</evidence>
<reference evidence="1 2" key="1">
    <citation type="submission" date="2019-04" db="EMBL/GenBank/DDBJ databases">
        <authorList>
            <person name="Feng G."/>
            <person name="Zhu H."/>
        </authorList>
    </citation>
    <scope>NUCLEOTIDE SEQUENCE [LARGE SCALE GENOMIC DNA]</scope>
    <source>
        <strain evidence="1 2">6HR-1</strain>
    </source>
</reference>
<gene>
    <name evidence="1" type="ORF">EU555_11200</name>
</gene>
<keyword evidence="2" id="KW-1185">Reference proteome</keyword>
<sequence length="72" mass="7772">MGDLYSTNEELFRSPDRNVIIEATTGPRQGSGRSLSPIAAFAVVAGIWASWSPWAETRDGVGIQPAPFHVKT</sequence>
<dbReference type="AlphaFoldDB" id="A0A4Z0NRF8"/>
<organism evidence="1 2">
    <name type="scientific">Methylobacterium nonmethylotrophicum</name>
    <dbReference type="NCBI Taxonomy" id="1141884"/>
    <lineage>
        <taxon>Bacteria</taxon>
        <taxon>Pseudomonadati</taxon>
        <taxon>Pseudomonadota</taxon>
        <taxon>Alphaproteobacteria</taxon>
        <taxon>Hyphomicrobiales</taxon>
        <taxon>Methylobacteriaceae</taxon>
        <taxon>Methylobacterium</taxon>
    </lineage>
</organism>
<proteinExistence type="predicted"/>
<accession>A0A4Z0NRF8</accession>
<evidence type="ECO:0000313" key="2">
    <source>
        <dbReference type="Proteomes" id="UP000297535"/>
    </source>
</evidence>
<protein>
    <submittedName>
        <fullName evidence="1">Uncharacterized protein</fullName>
    </submittedName>
</protein>
<dbReference type="RefSeq" id="WP_135414728.1">
    <property type="nucleotide sequence ID" value="NZ_SRLB01000007.1"/>
</dbReference>
<name>A0A4Z0NRF8_9HYPH</name>
<comment type="caution">
    <text evidence="1">The sequence shown here is derived from an EMBL/GenBank/DDBJ whole genome shotgun (WGS) entry which is preliminary data.</text>
</comment>
<dbReference type="Proteomes" id="UP000297535">
    <property type="component" value="Unassembled WGS sequence"/>
</dbReference>